<dbReference type="AlphaFoldDB" id="A0A239LEF8"/>
<dbReference type="Pfam" id="PF02571">
    <property type="entry name" value="CbiJ"/>
    <property type="match status" value="1"/>
</dbReference>
<proteinExistence type="predicted"/>
<evidence type="ECO:0000256" key="2">
    <source>
        <dbReference type="ARBA" id="ARBA00022573"/>
    </source>
</evidence>
<sequence>MPQATALILGGTTEARELAELLAGDDLRVVTSYAGRTTDPRKPPGESRTGGFGGAKGLRDWLAANQPATLIDATHPFAETVSAHAAEAHGVPRLRLVRPGWTEGPGDRWLRVDSLGGAADLLPKTGRRALITTGRQRIATFTTHPACTALELLLVRCVEPPEGDDLPGNVHVVLDRGPYSLDHERDLLEAHAIDVVVAKDSGGDATRAKLDAARERGIPVILVDRPRKEAMPTVHTPAEAAAWVRELLSDA</sequence>
<dbReference type="RefSeq" id="WP_089248004.1">
    <property type="nucleotide sequence ID" value="NZ_FZPH01000004.1"/>
</dbReference>
<organism evidence="5 6">
    <name type="scientific">Asanoa hainanensis</name>
    <dbReference type="NCBI Taxonomy" id="560556"/>
    <lineage>
        <taxon>Bacteria</taxon>
        <taxon>Bacillati</taxon>
        <taxon>Actinomycetota</taxon>
        <taxon>Actinomycetes</taxon>
        <taxon>Micromonosporales</taxon>
        <taxon>Micromonosporaceae</taxon>
        <taxon>Asanoa</taxon>
    </lineage>
</organism>
<dbReference type="PANTHER" id="PTHR36925:SF1">
    <property type="entry name" value="COBALT-PRECORRIN-6A REDUCTASE"/>
    <property type="match status" value="1"/>
</dbReference>
<dbReference type="InterPro" id="IPR003723">
    <property type="entry name" value="Precorrin-6x_reduct"/>
</dbReference>
<dbReference type="OrthoDB" id="5183775at2"/>
<name>A0A239LEF8_9ACTN</name>
<gene>
    <name evidence="5" type="ORF">SAMN05421812_104254</name>
</gene>
<comment type="pathway">
    <text evidence="1">Cofactor biosynthesis; adenosylcobalamin biosynthesis.</text>
</comment>
<evidence type="ECO:0000256" key="4">
    <source>
        <dbReference type="SAM" id="MobiDB-lite"/>
    </source>
</evidence>
<evidence type="ECO:0000313" key="5">
    <source>
        <dbReference type="EMBL" id="SNT28690.1"/>
    </source>
</evidence>
<keyword evidence="2" id="KW-0169">Cobalamin biosynthesis</keyword>
<evidence type="ECO:0000256" key="3">
    <source>
        <dbReference type="ARBA" id="ARBA00023002"/>
    </source>
</evidence>
<dbReference type="UniPathway" id="UPA00148"/>
<dbReference type="GO" id="GO:0009236">
    <property type="term" value="P:cobalamin biosynthetic process"/>
    <property type="evidence" value="ECO:0007669"/>
    <property type="project" value="UniProtKB-UniPathway"/>
</dbReference>
<protein>
    <submittedName>
        <fullName evidence="5">Precorrin-6A/cobalt-precorrin-6A reductase</fullName>
    </submittedName>
</protein>
<evidence type="ECO:0000313" key="6">
    <source>
        <dbReference type="Proteomes" id="UP000198362"/>
    </source>
</evidence>
<dbReference type="PANTHER" id="PTHR36925">
    <property type="entry name" value="COBALT-PRECORRIN-6A REDUCTASE"/>
    <property type="match status" value="1"/>
</dbReference>
<reference evidence="5 6" key="1">
    <citation type="submission" date="2017-06" db="EMBL/GenBank/DDBJ databases">
        <authorList>
            <person name="Kim H.J."/>
            <person name="Triplett B.A."/>
        </authorList>
    </citation>
    <scope>NUCLEOTIDE SEQUENCE [LARGE SCALE GENOMIC DNA]</scope>
    <source>
        <strain evidence="5 6">CGMCC 4.5593</strain>
    </source>
</reference>
<evidence type="ECO:0000256" key="1">
    <source>
        <dbReference type="ARBA" id="ARBA00004953"/>
    </source>
</evidence>
<dbReference type="NCBIfam" id="NF005968">
    <property type="entry name" value="PRK08057.1-2"/>
    <property type="match status" value="1"/>
</dbReference>
<keyword evidence="3" id="KW-0560">Oxidoreductase</keyword>
<feature type="region of interest" description="Disordered" evidence="4">
    <location>
        <begin position="33"/>
        <end position="54"/>
    </location>
</feature>
<dbReference type="GO" id="GO:0016994">
    <property type="term" value="F:precorrin-6A reductase activity"/>
    <property type="evidence" value="ECO:0007669"/>
    <property type="project" value="InterPro"/>
</dbReference>
<dbReference type="Proteomes" id="UP000198362">
    <property type="component" value="Unassembled WGS sequence"/>
</dbReference>
<keyword evidence="6" id="KW-1185">Reference proteome</keyword>
<accession>A0A239LEF8</accession>
<dbReference type="PROSITE" id="PS51014">
    <property type="entry name" value="COBK_CBIJ"/>
    <property type="match status" value="1"/>
</dbReference>
<dbReference type="EMBL" id="FZPH01000004">
    <property type="protein sequence ID" value="SNT28690.1"/>
    <property type="molecule type" value="Genomic_DNA"/>
</dbReference>